<dbReference type="AlphaFoldDB" id="A0A1H7XYP1"/>
<dbReference type="GO" id="GO:0006559">
    <property type="term" value="P:L-phenylalanine catabolic process"/>
    <property type="evidence" value="ECO:0007669"/>
    <property type="project" value="TreeGrafter"/>
</dbReference>
<dbReference type="Pfam" id="PF13417">
    <property type="entry name" value="GST_N_3"/>
    <property type="match status" value="1"/>
</dbReference>
<protein>
    <submittedName>
        <fullName evidence="3">Glutathione S-transferase</fullName>
    </submittedName>
</protein>
<dbReference type="InterPro" id="IPR040079">
    <property type="entry name" value="Glutathione_S-Trfase"/>
</dbReference>
<dbReference type="RefSeq" id="WP_074785342.1">
    <property type="nucleotide sequence ID" value="NZ_FOBO01000004.1"/>
</dbReference>
<dbReference type="Pfam" id="PF13410">
    <property type="entry name" value="GST_C_2"/>
    <property type="match status" value="1"/>
</dbReference>
<feature type="domain" description="GST N-terminal" evidence="1">
    <location>
        <begin position="3"/>
        <end position="84"/>
    </location>
</feature>
<reference evidence="3 4" key="1">
    <citation type="submission" date="2016-10" db="EMBL/GenBank/DDBJ databases">
        <authorList>
            <person name="de Groot N.N."/>
        </authorList>
    </citation>
    <scope>NUCLEOTIDE SEQUENCE [LARGE SCALE GENOMIC DNA]</scope>
    <source>
        <strain evidence="3 4">DSM 11457</strain>
    </source>
</reference>
<dbReference type="GO" id="GO:0004364">
    <property type="term" value="F:glutathione transferase activity"/>
    <property type="evidence" value="ECO:0007669"/>
    <property type="project" value="TreeGrafter"/>
</dbReference>
<feature type="domain" description="GST C-terminal" evidence="2">
    <location>
        <begin position="89"/>
        <end position="211"/>
    </location>
</feature>
<dbReference type="InterPro" id="IPR036249">
    <property type="entry name" value="Thioredoxin-like_sf"/>
</dbReference>
<keyword evidence="3" id="KW-0808">Transferase</keyword>
<evidence type="ECO:0000259" key="1">
    <source>
        <dbReference type="PROSITE" id="PS50404"/>
    </source>
</evidence>
<accession>A0A1H7XYP1</accession>
<dbReference type="GO" id="GO:0016034">
    <property type="term" value="F:maleylacetoacetate isomerase activity"/>
    <property type="evidence" value="ECO:0007669"/>
    <property type="project" value="TreeGrafter"/>
</dbReference>
<dbReference type="InterPro" id="IPR010987">
    <property type="entry name" value="Glutathione-S-Trfase_C-like"/>
</dbReference>
<organism evidence="3 4">
    <name type="scientific">Roseovarius tolerans</name>
    <dbReference type="NCBI Taxonomy" id="74031"/>
    <lineage>
        <taxon>Bacteria</taxon>
        <taxon>Pseudomonadati</taxon>
        <taxon>Pseudomonadota</taxon>
        <taxon>Alphaproteobacteria</taxon>
        <taxon>Rhodobacterales</taxon>
        <taxon>Roseobacteraceae</taxon>
        <taxon>Roseovarius</taxon>
    </lineage>
</organism>
<evidence type="ECO:0000313" key="3">
    <source>
        <dbReference type="EMBL" id="SEM39052.1"/>
    </source>
</evidence>
<dbReference type="InterPro" id="IPR004045">
    <property type="entry name" value="Glutathione_S-Trfase_N"/>
</dbReference>
<dbReference type="PROSITE" id="PS50404">
    <property type="entry name" value="GST_NTER"/>
    <property type="match status" value="1"/>
</dbReference>
<evidence type="ECO:0000259" key="2">
    <source>
        <dbReference type="PROSITE" id="PS50405"/>
    </source>
</evidence>
<gene>
    <name evidence="3" type="ORF">SAMN04488077_104176</name>
</gene>
<dbReference type="PANTHER" id="PTHR42673">
    <property type="entry name" value="MALEYLACETOACETATE ISOMERASE"/>
    <property type="match status" value="1"/>
</dbReference>
<dbReference type="EMBL" id="FOBO01000004">
    <property type="protein sequence ID" value="SEM39052.1"/>
    <property type="molecule type" value="Genomic_DNA"/>
</dbReference>
<dbReference type="SFLD" id="SFLDG00358">
    <property type="entry name" value="Main_(cytGST)"/>
    <property type="match status" value="1"/>
</dbReference>
<dbReference type="Gene3D" id="3.40.30.10">
    <property type="entry name" value="Glutaredoxin"/>
    <property type="match status" value="1"/>
</dbReference>
<dbReference type="Gene3D" id="1.20.1050.10">
    <property type="match status" value="1"/>
</dbReference>
<sequence>MADKPVLYGFDGSTYVRTVRMVLADKGIDYDQVPVNVLEGEPRQPEHLARHPFGKVPVLDIEGLRIRETDAICRYLEDIAPEPALTPKDAKARARMNEAIGLIGSYGYGALVGVAGYHLFPDLIGGQDEDARKQAIADSKTLLHLLMDNGDGAKWLAGDAPTLADYFLGPILFYVSLTPDADAVMSVPGVKAWFEAMQDLETFAKTEPDLG</sequence>
<dbReference type="Proteomes" id="UP000182160">
    <property type="component" value="Unassembled WGS sequence"/>
</dbReference>
<evidence type="ECO:0000313" key="4">
    <source>
        <dbReference type="Proteomes" id="UP000182160"/>
    </source>
</evidence>
<dbReference type="SFLD" id="SFLDS00019">
    <property type="entry name" value="Glutathione_Transferase_(cytos"/>
    <property type="match status" value="1"/>
</dbReference>
<dbReference type="SUPFAM" id="SSF52833">
    <property type="entry name" value="Thioredoxin-like"/>
    <property type="match status" value="1"/>
</dbReference>
<dbReference type="SUPFAM" id="SSF47616">
    <property type="entry name" value="GST C-terminal domain-like"/>
    <property type="match status" value="1"/>
</dbReference>
<name>A0A1H7XYP1_9RHOB</name>
<dbReference type="InterPro" id="IPR036282">
    <property type="entry name" value="Glutathione-S-Trfase_C_sf"/>
</dbReference>
<dbReference type="PROSITE" id="PS50405">
    <property type="entry name" value="GST_CTER"/>
    <property type="match status" value="1"/>
</dbReference>
<dbReference type="CDD" id="cd00299">
    <property type="entry name" value="GST_C_family"/>
    <property type="match status" value="1"/>
</dbReference>
<dbReference type="GO" id="GO:0006749">
    <property type="term" value="P:glutathione metabolic process"/>
    <property type="evidence" value="ECO:0007669"/>
    <property type="project" value="TreeGrafter"/>
</dbReference>
<proteinExistence type="predicted"/>
<dbReference type="PANTHER" id="PTHR42673:SF4">
    <property type="entry name" value="MALEYLACETOACETATE ISOMERASE"/>
    <property type="match status" value="1"/>
</dbReference>